<protein>
    <recommendedName>
        <fullName evidence="1">Polymerase/histidinol phosphatase N-terminal domain-containing protein</fullName>
    </recommendedName>
</protein>
<dbReference type="InterPro" id="IPR004013">
    <property type="entry name" value="PHP_dom"/>
</dbReference>
<dbReference type="InterPro" id="IPR016195">
    <property type="entry name" value="Pol/histidinol_Pase-like"/>
</dbReference>
<dbReference type="GO" id="GO:0035312">
    <property type="term" value="F:5'-3' DNA exonuclease activity"/>
    <property type="evidence" value="ECO:0007669"/>
    <property type="project" value="TreeGrafter"/>
</dbReference>
<dbReference type="OrthoDB" id="9791620at2"/>
<feature type="domain" description="Polymerase/histidinol phosphatase N-terminal" evidence="1">
    <location>
        <begin position="4"/>
        <end position="69"/>
    </location>
</feature>
<dbReference type="PANTHER" id="PTHR42924:SF3">
    <property type="entry name" value="POLYMERASE_HISTIDINOL PHOSPHATASE N-TERMINAL DOMAIN-CONTAINING PROTEIN"/>
    <property type="match status" value="1"/>
</dbReference>
<dbReference type="InterPro" id="IPR052018">
    <property type="entry name" value="PHP_domain"/>
</dbReference>
<dbReference type="Proteomes" id="UP000184526">
    <property type="component" value="Unassembled WGS sequence"/>
</dbReference>
<evidence type="ECO:0000313" key="2">
    <source>
        <dbReference type="EMBL" id="SHH58117.1"/>
    </source>
</evidence>
<dbReference type="STRING" id="1121306.SAMN02745196_00849"/>
<dbReference type="Gene3D" id="3.20.20.140">
    <property type="entry name" value="Metal-dependent hydrolases"/>
    <property type="match status" value="1"/>
</dbReference>
<evidence type="ECO:0000313" key="3">
    <source>
        <dbReference type="Proteomes" id="UP000184526"/>
    </source>
</evidence>
<dbReference type="AlphaFoldDB" id="A0A1M5U517"/>
<gene>
    <name evidence="2" type="ORF">SAMN02745196_00849</name>
</gene>
<dbReference type="PANTHER" id="PTHR42924">
    <property type="entry name" value="EXONUCLEASE"/>
    <property type="match status" value="1"/>
</dbReference>
<dbReference type="Pfam" id="PF02811">
    <property type="entry name" value="PHP"/>
    <property type="match status" value="1"/>
</dbReference>
<dbReference type="SUPFAM" id="SSF89550">
    <property type="entry name" value="PHP domain-like"/>
    <property type="match status" value="1"/>
</dbReference>
<sequence length="228" mass="26634">MYKGDFHIHTTCSDGEHSPEEIVMMAKEKGLNIISITDHNNMDALEMVKDFAQNLGIEIIPGVEVSSRYKGEKIHVLGYFKNEDYKNSKFQQCLKAIREHDFERLEKILDKHLTVKRDYMKNRISVLTAIEILRYFGAKAILAHPIKIKKEIRDEVLKFNFDGIEGKYFKNTEEETNEFIKYCESKSIIYTAGSDFHTEKKEDKRHGKIGDVYLDHEEVLKLIDKLNN</sequence>
<proteinExistence type="predicted"/>
<dbReference type="RefSeq" id="WP_072830358.1">
    <property type="nucleotide sequence ID" value="NZ_FQXP01000003.1"/>
</dbReference>
<dbReference type="CDD" id="cd07438">
    <property type="entry name" value="PHP_HisPPase_AMP"/>
    <property type="match status" value="1"/>
</dbReference>
<reference evidence="2 3" key="1">
    <citation type="submission" date="2016-11" db="EMBL/GenBank/DDBJ databases">
        <authorList>
            <person name="Jaros S."/>
            <person name="Januszkiewicz K."/>
            <person name="Wedrychowicz H."/>
        </authorList>
    </citation>
    <scope>NUCLEOTIDE SEQUENCE [LARGE SCALE GENOMIC DNA]</scope>
    <source>
        <strain evidence="2 3">DSM 3089</strain>
    </source>
</reference>
<keyword evidence="3" id="KW-1185">Reference proteome</keyword>
<evidence type="ECO:0000259" key="1">
    <source>
        <dbReference type="SMART" id="SM00481"/>
    </source>
</evidence>
<dbReference type="GO" id="GO:0004534">
    <property type="term" value="F:5'-3' RNA exonuclease activity"/>
    <property type="evidence" value="ECO:0007669"/>
    <property type="project" value="TreeGrafter"/>
</dbReference>
<dbReference type="EMBL" id="FQXP01000003">
    <property type="protein sequence ID" value="SHH58117.1"/>
    <property type="molecule type" value="Genomic_DNA"/>
</dbReference>
<dbReference type="SMART" id="SM00481">
    <property type="entry name" value="POLIIIAc"/>
    <property type="match status" value="1"/>
</dbReference>
<organism evidence="2 3">
    <name type="scientific">Clostridium collagenovorans DSM 3089</name>
    <dbReference type="NCBI Taxonomy" id="1121306"/>
    <lineage>
        <taxon>Bacteria</taxon>
        <taxon>Bacillati</taxon>
        <taxon>Bacillota</taxon>
        <taxon>Clostridia</taxon>
        <taxon>Eubacteriales</taxon>
        <taxon>Clostridiaceae</taxon>
        <taxon>Clostridium</taxon>
    </lineage>
</organism>
<dbReference type="InterPro" id="IPR003141">
    <property type="entry name" value="Pol/His_phosphatase_N"/>
</dbReference>
<accession>A0A1M5U517</accession>
<name>A0A1M5U517_9CLOT</name>